<feature type="transmembrane region" description="Helical" evidence="5">
    <location>
        <begin position="92"/>
        <end position="112"/>
    </location>
</feature>
<dbReference type="AlphaFoldDB" id="A0A1Q3FRN7"/>
<dbReference type="Gene3D" id="1.20.1250.20">
    <property type="entry name" value="MFS general substrate transporter like domains"/>
    <property type="match status" value="2"/>
</dbReference>
<evidence type="ECO:0000259" key="6">
    <source>
        <dbReference type="PROSITE" id="PS50850"/>
    </source>
</evidence>
<dbReference type="PANTHER" id="PTHR11662">
    <property type="entry name" value="SOLUTE CARRIER FAMILY 17"/>
    <property type="match status" value="1"/>
</dbReference>
<dbReference type="GO" id="GO:0016020">
    <property type="term" value="C:membrane"/>
    <property type="evidence" value="ECO:0007669"/>
    <property type="project" value="UniProtKB-SubCell"/>
</dbReference>
<accession>A0A1Q3FRN7</accession>
<feature type="transmembrane region" description="Helical" evidence="5">
    <location>
        <begin position="349"/>
        <end position="368"/>
    </location>
</feature>
<evidence type="ECO:0000256" key="2">
    <source>
        <dbReference type="ARBA" id="ARBA00022692"/>
    </source>
</evidence>
<dbReference type="InterPro" id="IPR020846">
    <property type="entry name" value="MFS_dom"/>
</dbReference>
<feature type="transmembrane region" description="Helical" evidence="5">
    <location>
        <begin position="324"/>
        <end position="343"/>
    </location>
</feature>
<dbReference type="InterPro" id="IPR036259">
    <property type="entry name" value="MFS_trans_sf"/>
</dbReference>
<dbReference type="GO" id="GO:0022857">
    <property type="term" value="F:transmembrane transporter activity"/>
    <property type="evidence" value="ECO:0007669"/>
    <property type="project" value="InterPro"/>
</dbReference>
<feature type="transmembrane region" description="Helical" evidence="5">
    <location>
        <begin position="184"/>
        <end position="203"/>
    </location>
</feature>
<feature type="transmembrane region" description="Helical" evidence="5">
    <location>
        <begin position="412"/>
        <end position="433"/>
    </location>
</feature>
<comment type="subcellular location">
    <subcellularLocation>
        <location evidence="1">Membrane</location>
        <topology evidence="1">Multi-pass membrane protein</topology>
    </subcellularLocation>
</comment>
<dbReference type="PROSITE" id="PS50850">
    <property type="entry name" value="MFS"/>
    <property type="match status" value="1"/>
</dbReference>
<dbReference type="PANTHER" id="PTHR11662:SF455">
    <property type="entry name" value="GH23975P"/>
    <property type="match status" value="1"/>
</dbReference>
<dbReference type="SUPFAM" id="SSF103473">
    <property type="entry name" value="MFS general substrate transporter"/>
    <property type="match status" value="1"/>
</dbReference>
<evidence type="ECO:0000256" key="3">
    <source>
        <dbReference type="ARBA" id="ARBA00022989"/>
    </source>
</evidence>
<reference evidence="7" key="1">
    <citation type="submission" date="2017-01" db="EMBL/GenBank/DDBJ databases">
        <title>A deep insight into the sialotranscriptome of adult male and female Cluex tarsalis mosquitoes.</title>
        <authorList>
            <person name="Ribeiro J.M."/>
            <person name="Moreira F."/>
            <person name="Bernard K.A."/>
            <person name="Calvo E."/>
        </authorList>
    </citation>
    <scope>NUCLEOTIDE SEQUENCE</scope>
    <source>
        <strain evidence="7">Kern County</strain>
        <tissue evidence="7">Salivary glands</tissue>
    </source>
</reference>
<feature type="transmembrane region" description="Helical" evidence="5">
    <location>
        <begin position="380"/>
        <end position="400"/>
    </location>
</feature>
<name>A0A1Q3FRN7_CULTA</name>
<sequence>MDPVQSSKLSDGIEAPWWKFWKRRRTVVVLMAFLGVQVLYLTRFSLNATLDAMKADLKQNWDNEYLESAFFYGMLVTQIPGGVLATKFGSTIMITAGIAGTSVLAIFTPLAAYGGSGWIITVRVLQGMFQGVVFPCLHDLWAHWAPPSERTHMVMLSFVGIIVGTIKALVLGELLVESVSWESVFYIFGAAGCLWCVAWFKMIRKSPKEDRFITNGEREFIMQSLGHHEGSSEIVKHPWKGILTSTAVLACAIASFSQNWGLNTTLTQFPTFLKEVLNYNLSPAGFLTTLPYVSTIKTLTIAGPLADRLLVKGLQTSTQVRRNFTCASFLVQLIFMLAGALVLDPIAAIILMTIAVAMGSFAWAGYVVNLLELSPKSAGVTMGFVGTFGTIADIISPAVTGSLTENSAVEEWNVVFFVTGGIYLVGCVVYWFLASGELQPWSVEMRDANRRKCHNTQQCESRMNIEI</sequence>
<evidence type="ECO:0000313" key="7">
    <source>
        <dbReference type="EMBL" id="JAV30271.1"/>
    </source>
</evidence>
<evidence type="ECO:0000256" key="4">
    <source>
        <dbReference type="ARBA" id="ARBA00023136"/>
    </source>
</evidence>
<feature type="transmembrane region" description="Helical" evidence="5">
    <location>
        <begin position="66"/>
        <end position="85"/>
    </location>
</feature>
<dbReference type="GO" id="GO:0006820">
    <property type="term" value="P:monoatomic anion transport"/>
    <property type="evidence" value="ECO:0007669"/>
    <property type="project" value="TreeGrafter"/>
</dbReference>
<organism evidence="7">
    <name type="scientific">Culex tarsalis</name>
    <name type="common">Encephalitis mosquito</name>
    <dbReference type="NCBI Taxonomy" id="7177"/>
    <lineage>
        <taxon>Eukaryota</taxon>
        <taxon>Metazoa</taxon>
        <taxon>Ecdysozoa</taxon>
        <taxon>Arthropoda</taxon>
        <taxon>Hexapoda</taxon>
        <taxon>Insecta</taxon>
        <taxon>Pterygota</taxon>
        <taxon>Neoptera</taxon>
        <taxon>Endopterygota</taxon>
        <taxon>Diptera</taxon>
        <taxon>Nematocera</taxon>
        <taxon>Culicoidea</taxon>
        <taxon>Culicidae</taxon>
        <taxon>Culicinae</taxon>
        <taxon>Culicini</taxon>
        <taxon>Culex</taxon>
        <taxon>Culex</taxon>
    </lineage>
</organism>
<keyword evidence="3 5" id="KW-1133">Transmembrane helix</keyword>
<dbReference type="EMBL" id="GFDL01004774">
    <property type="protein sequence ID" value="JAV30271.1"/>
    <property type="molecule type" value="Transcribed_RNA"/>
</dbReference>
<keyword evidence="4 5" id="KW-0472">Membrane</keyword>
<feature type="transmembrane region" description="Helical" evidence="5">
    <location>
        <begin position="118"/>
        <end position="141"/>
    </location>
</feature>
<evidence type="ECO:0000256" key="5">
    <source>
        <dbReference type="SAM" id="Phobius"/>
    </source>
</evidence>
<dbReference type="FunFam" id="1.20.1250.20:FF:000532">
    <property type="entry name" value="SLC (SoLute Carrier) homolog"/>
    <property type="match status" value="1"/>
</dbReference>
<dbReference type="InterPro" id="IPR011701">
    <property type="entry name" value="MFS"/>
</dbReference>
<evidence type="ECO:0000256" key="1">
    <source>
        <dbReference type="ARBA" id="ARBA00004141"/>
    </source>
</evidence>
<feature type="transmembrane region" description="Helical" evidence="5">
    <location>
        <begin position="153"/>
        <end position="172"/>
    </location>
</feature>
<dbReference type="InterPro" id="IPR050382">
    <property type="entry name" value="MFS_Na/Anion_cotransporter"/>
</dbReference>
<dbReference type="Pfam" id="PF07690">
    <property type="entry name" value="MFS_1"/>
    <property type="match status" value="1"/>
</dbReference>
<keyword evidence="2 5" id="KW-0812">Transmembrane</keyword>
<protein>
    <submittedName>
        <fullName evidence="7">Putative permease of the major facilitator superfamily protein</fullName>
    </submittedName>
</protein>
<feature type="domain" description="Major facilitator superfamily (MFS) profile" evidence="6">
    <location>
        <begin position="28"/>
        <end position="438"/>
    </location>
</feature>
<feature type="transmembrane region" description="Helical" evidence="5">
    <location>
        <begin position="27"/>
        <end position="46"/>
    </location>
</feature>
<proteinExistence type="predicted"/>